<feature type="domain" description="ATPase dynein-related AAA" evidence="1">
    <location>
        <begin position="285"/>
        <end position="436"/>
    </location>
</feature>
<name>A0A2B0TV57_BACCE</name>
<dbReference type="SUPFAM" id="SSF52540">
    <property type="entry name" value="P-loop containing nucleoside triphosphate hydrolases"/>
    <property type="match status" value="1"/>
</dbReference>
<proteinExistence type="predicted"/>
<protein>
    <recommendedName>
        <fullName evidence="1">ATPase dynein-related AAA domain-containing protein</fullName>
    </recommendedName>
</protein>
<gene>
    <name evidence="2" type="ORF">COK86_09950</name>
</gene>
<dbReference type="GO" id="GO:0005524">
    <property type="term" value="F:ATP binding"/>
    <property type="evidence" value="ECO:0007669"/>
    <property type="project" value="InterPro"/>
</dbReference>
<comment type="caution">
    <text evidence="2">The sequence shown here is derived from an EMBL/GenBank/DDBJ whole genome shotgun (WGS) entry which is preliminary data.</text>
</comment>
<accession>A0A2B0TV57</accession>
<dbReference type="AlphaFoldDB" id="A0A2B0TV57"/>
<evidence type="ECO:0000313" key="3">
    <source>
        <dbReference type="Proteomes" id="UP000224076"/>
    </source>
</evidence>
<reference evidence="2 3" key="1">
    <citation type="submission" date="2017-09" db="EMBL/GenBank/DDBJ databases">
        <title>Large-scale bioinformatics analysis of Bacillus genomes uncovers conserved roles of natural products in bacterial physiology.</title>
        <authorList>
            <consortium name="Agbiome Team Llc"/>
            <person name="Bleich R.M."/>
            <person name="Grubbs K.J."/>
            <person name="Santa Maria K.C."/>
            <person name="Allen S.E."/>
            <person name="Farag S."/>
            <person name="Shank E.A."/>
            <person name="Bowers A."/>
        </authorList>
    </citation>
    <scope>NUCLEOTIDE SEQUENCE [LARGE SCALE GENOMIC DNA]</scope>
    <source>
        <strain evidence="2 3">AFS061806</strain>
    </source>
</reference>
<dbReference type="Proteomes" id="UP000224076">
    <property type="component" value="Unassembled WGS sequence"/>
</dbReference>
<sequence length="608" mass="71134">MTTLKLHKALHPSFIKRMYYMRFIGTFAKAEGEKNGENFFVQCLSPLPLTLQELFPVGKYLFEGLCSNKKNEKIFTDLKKRKLEKQLVMFRLYYDRGNLFLELICTEEPREIASSYKLIPSPKVSNNKKRASLERKLSNGYLSFLMPKLPKDFEPPELLWYEGRLYGNLSLKSSISSISYFEQRKECKYIEINDWMKHVEIAVDDHLYFVSENVYEQLNKRIVEEGKLVEAEDIKMQKEDWEWDERESSFLQYVQSMVRKKGLYLDDTDIYNFHISVKTNMLTIVGGIPGVGKSRFVQAYAEALGLRYGEELIWIPISPSYQEPHDILGYLHPNGNFIESETKLVRTLLQAKENPNQLYIIVFDEMNMSHIEHWFTPFLSVLQLEKQNRILNLYEKVQEIENQIPPSVEIGENVIFVGTVNFDETTKELSDRLLDRTNLITLQKIPFCEMSIEQEKVVQQPPLKVTTGEFRINWFRNKEMIEVFTEEELELLDKLHDVLSSHDISKGISFRCANAIATYLQNIPFQNNQSYMISREEGFDLQIKQRVLTKLRGTEMTVGSLLSEEAKRGAILIPLLQSPLANRVSTFEHSLAYIRQKRRELELYGYAK</sequence>
<dbReference type="Pfam" id="PF07728">
    <property type="entry name" value="AAA_5"/>
    <property type="match status" value="1"/>
</dbReference>
<dbReference type="Gene3D" id="3.40.50.300">
    <property type="entry name" value="P-loop containing nucleotide triphosphate hydrolases"/>
    <property type="match status" value="1"/>
</dbReference>
<evidence type="ECO:0000313" key="2">
    <source>
        <dbReference type="EMBL" id="PFU43764.1"/>
    </source>
</evidence>
<organism evidence="2 3">
    <name type="scientific">Bacillus cereus</name>
    <dbReference type="NCBI Taxonomy" id="1396"/>
    <lineage>
        <taxon>Bacteria</taxon>
        <taxon>Bacillati</taxon>
        <taxon>Bacillota</taxon>
        <taxon>Bacilli</taxon>
        <taxon>Bacillales</taxon>
        <taxon>Bacillaceae</taxon>
        <taxon>Bacillus</taxon>
        <taxon>Bacillus cereus group</taxon>
    </lineage>
</organism>
<dbReference type="GO" id="GO:0016887">
    <property type="term" value="F:ATP hydrolysis activity"/>
    <property type="evidence" value="ECO:0007669"/>
    <property type="project" value="InterPro"/>
</dbReference>
<dbReference type="EMBL" id="NVDG01000018">
    <property type="protein sequence ID" value="PFU43764.1"/>
    <property type="molecule type" value="Genomic_DNA"/>
</dbReference>
<evidence type="ECO:0000259" key="1">
    <source>
        <dbReference type="Pfam" id="PF07728"/>
    </source>
</evidence>
<dbReference type="InterPro" id="IPR027417">
    <property type="entry name" value="P-loop_NTPase"/>
</dbReference>
<dbReference type="InterPro" id="IPR011704">
    <property type="entry name" value="ATPase_dyneun-rel_AAA"/>
</dbReference>